<proteinExistence type="inferred from homology"/>
<dbReference type="Pfam" id="PF22493">
    <property type="entry name" value="PUF_NOP9"/>
    <property type="match status" value="2"/>
</dbReference>
<dbReference type="Proteomes" id="UP001362899">
    <property type="component" value="Unassembled WGS sequence"/>
</dbReference>
<evidence type="ECO:0000256" key="6">
    <source>
        <dbReference type="ARBA" id="ARBA00031929"/>
    </source>
</evidence>
<evidence type="ECO:0000256" key="3">
    <source>
        <dbReference type="ARBA" id="ARBA00016427"/>
    </source>
</evidence>
<keyword evidence="4" id="KW-0677">Repeat</keyword>
<dbReference type="SUPFAM" id="SSF48371">
    <property type="entry name" value="ARM repeat"/>
    <property type="match status" value="1"/>
</dbReference>
<feature type="compositionally biased region" description="Basic residues" evidence="7">
    <location>
        <begin position="595"/>
        <end position="604"/>
    </location>
</feature>
<reference evidence="8 9" key="1">
    <citation type="journal article" date="2023" name="Elife">
        <title>Identification of key yeast species and microbe-microbe interactions impacting larval growth of Drosophila in the wild.</title>
        <authorList>
            <person name="Mure A."/>
            <person name="Sugiura Y."/>
            <person name="Maeda R."/>
            <person name="Honda K."/>
            <person name="Sakurai N."/>
            <person name="Takahashi Y."/>
            <person name="Watada M."/>
            <person name="Katoh T."/>
            <person name="Gotoh A."/>
            <person name="Gotoh Y."/>
            <person name="Taniguchi I."/>
            <person name="Nakamura K."/>
            <person name="Hayashi T."/>
            <person name="Katayama T."/>
            <person name="Uemura T."/>
            <person name="Hattori Y."/>
        </authorList>
    </citation>
    <scope>NUCLEOTIDE SEQUENCE [LARGE SCALE GENOMIC DNA]</scope>
    <source>
        <strain evidence="8 9">SB-73</strain>
    </source>
</reference>
<sequence length="604" mass="68410">MSARGRRNQKVKEEWKNSSEESENFLNDDFIPLGDSIELDDHKINEDDTNAGEFVRDNRSSFFGLLDRQELEYFKNAESILATNSLNNDEQDVFIENLFAEANGKELKLATNQICSKLLERMINLANTDQLMQIVRAFEPFCIDISFQRFSSHCLEAVINKGATVPKCSELICSISDKLTKNSNDMLTDPYAPHVLCTLMLSLTGMKNDVRSKKSKLARKHTEIDSTAMTTGQTIIRKNAKPLKTSSEFQSKAKKLVKSLSKGLSKVDARKLAIDPVGTTVIQTILKVDYALCVNSGKKSKNTLLNTIFDESDCSGFVTHCISDPVGVHFLETAVNVMSSKFVSKFVRSLPIEKLANNDDLAPKYLIQTLLLRSNLPEAQKQEMVENYLLPYIASNTPIAIAALQLNFEKAAESLTVEFEKGNIDLHETGKTAIFEKLTKYPPFTERAIDYIIKLDDKDMKQMCIDPTLSYVIQGFLDPKISIISRRKLINKMFAILPALVVNANGSHIVDSLWVACYKLKFARERIANELTQIEADVKHSPYGRKVWKNWQLEKYAHARHLWWEEVKKLEDSLRSKIEPGTPIQRNMPPASNSKQKKRKISKP</sequence>
<dbReference type="SMART" id="SM00025">
    <property type="entry name" value="Pumilio"/>
    <property type="match status" value="5"/>
</dbReference>
<feature type="region of interest" description="Disordered" evidence="7">
    <location>
        <begin position="577"/>
        <end position="604"/>
    </location>
</feature>
<dbReference type="GO" id="GO:0030688">
    <property type="term" value="C:preribosome, small subunit precursor"/>
    <property type="evidence" value="ECO:0007669"/>
    <property type="project" value="TreeGrafter"/>
</dbReference>
<evidence type="ECO:0000256" key="4">
    <source>
        <dbReference type="ARBA" id="ARBA00022737"/>
    </source>
</evidence>
<dbReference type="GO" id="GO:0000480">
    <property type="term" value="P:endonucleolytic cleavage in 5'-ETS of tricistronic rRNA transcript (SSU-rRNA, 5.8S rRNA, LSU-rRNA)"/>
    <property type="evidence" value="ECO:0007669"/>
    <property type="project" value="TreeGrafter"/>
</dbReference>
<dbReference type="InterPro" id="IPR040000">
    <property type="entry name" value="NOP9"/>
</dbReference>
<feature type="region of interest" description="Disordered" evidence="7">
    <location>
        <begin position="1"/>
        <end position="23"/>
    </location>
</feature>
<dbReference type="GO" id="GO:0030686">
    <property type="term" value="C:90S preribosome"/>
    <property type="evidence" value="ECO:0007669"/>
    <property type="project" value="TreeGrafter"/>
</dbReference>
<dbReference type="GO" id="GO:0003723">
    <property type="term" value="F:RNA binding"/>
    <property type="evidence" value="ECO:0007669"/>
    <property type="project" value="InterPro"/>
</dbReference>
<protein>
    <recommendedName>
        <fullName evidence="3">Nucleolar protein 9</fullName>
    </recommendedName>
    <alternativeName>
        <fullName evidence="5 6">Pumilio domain-containing protein NOP9</fullName>
    </alternativeName>
</protein>
<name>A0AAV5RL66_STABA</name>
<evidence type="ECO:0000256" key="2">
    <source>
        <dbReference type="ARBA" id="ARBA00005301"/>
    </source>
</evidence>
<dbReference type="GO" id="GO:0000472">
    <property type="term" value="P:endonucleolytic cleavage to generate mature 5'-end of SSU-rRNA from (SSU-rRNA, 5.8S rRNA, LSU-rRNA)"/>
    <property type="evidence" value="ECO:0007669"/>
    <property type="project" value="TreeGrafter"/>
</dbReference>
<evidence type="ECO:0000256" key="1">
    <source>
        <dbReference type="ARBA" id="ARBA00004604"/>
    </source>
</evidence>
<dbReference type="GO" id="GO:0000056">
    <property type="term" value="P:ribosomal small subunit export from nucleus"/>
    <property type="evidence" value="ECO:0007669"/>
    <property type="project" value="TreeGrafter"/>
</dbReference>
<dbReference type="PANTHER" id="PTHR13102:SF0">
    <property type="entry name" value="NUCLEOLAR PROTEIN 9"/>
    <property type="match status" value="1"/>
</dbReference>
<dbReference type="InterPro" id="IPR016024">
    <property type="entry name" value="ARM-type_fold"/>
</dbReference>
<evidence type="ECO:0000313" key="8">
    <source>
        <dbReference type="EMBL" id="GMM51822.1"/>
    </source>
</evidence>
<evidence type="ECO:0000256" key="7">
    <source>
        <dbReference type="SAM" id="MobiDB-lite"/>
    </source>
</evidence>
<gene>
    <name evidence="8" type="ORF">DASB73_027850</name>
</gene>
<dbReference type="GO" id="GO:0000447">
    <property type="term" value="P:endonucleolytic cleavage in ITS1 to separate SSU-rRNA from 5.8S rRNA and LSU-rRNA from tricistronic rRNA transcript (SSU-rRNA, 5.8S rRNA, LSU-rRNA)"/>
    <property type="evidence" value="ECO:0007669"/>
    <property type="project" value="TreeGrafter"/>
</dbReference>
<dbReference type="EMBL" id="BTGC01000008">
    <property type="protein sequence ID" value="GMM51822.1"/>
    <property type="molecule type" value="Genomic_DNA"/>
</dbReference>
<evidence type="ECO:0000313" key="9">
    <source>
        <dbReference type="Proteomes" id="UP001362899"/>
    </source>
</evidence>
<organism evidence="8 9">
    <name type="scientific">Starmerella bacillaris</name>
    <name type="common">Yeast</name>
    <name type="synonym">Candida zemplinina</name>
    <dbReference type="NCBI Taxonomy" id="1247836"/>
    <lineage>
        <taxon>Eukaryota</taxon>
        <taxon>Fungi</taxon>
        <taxon>Dikarya</taxon>
        <taxon>Ascomycota</taxon>
        <taxon>Saccharomycotina</taxon>
        <taxon>Dipodascomycetes</taxon>
        <taxon>Dipodascales</taxon>
        <taxon>Trichomonascaceae</taxon>
        <taxon>Starmerella</taxon>
    </lineage>
</organism>
<dbReference type="AlphaFoldDB" id="A0AAV5RL66"/>
<accession>A0AAV5RL66</accession>
<comment type="similarity">
    <text evidence="2">Belongs to the NOP9 family.</text>
</comment>
<comment type="caution">
    <text evidence="8">The sequence shown here is derived from an EMBL/GenBank/DDBJ whole genome shotgun (WGS) entry which is preliminary data.</text>
</comment>
<dbReference type="InterPro" id="IPR001313">
    <property type="entry name" value="Pumilio_RNA-bd_rpt"/>
</dbReference>
<evidence type="ECO:0000256" key="5">
    <source>
        <dbReference type="ARBA" id="ARBA00030932"/>
    </source>
</evidence>
<dbReference type="PANTHER" id="PTHR13102">
    <property type="entry name" value="NUCLEOLAR PROTEIN 9"/>
    <property type="match status" value="1"/>
</dbReference>
<dbReference type="GO" id="GO:0005730">
    <property type="term" value="C:nucleolus"/>
    <property type="evidence" value="ECO:0007669"/>
    <property type="project" value="UniProtKB-SubCell"/>
</dbReference>
<keyword evidence="9" id="KW-1185">Reference proteome</keyword>
<dbReference type="Gene3D" id="1.25.10.10">
    <property type="entry name" value="Leucine-rich Repeat Variant"/>
    <property type="match status" value="1"/>
</dbReference>
<comment type="subcellular location">
    <subcellularLocation>
        <location evidence="1">Nucleus</location>
        <location evidence="1">Nucleolus</location>
    </subcellularLocation>
</comment>
<dbReference type="InterPro" id="IPR011989">
    <property type="entry name" value="ARM-like"/>
</dbReference>
<feature type="compositionally biased region" description="Basic and acidic residues" evidence="7">
    <location>
        <begin position="10"/>
        <end position="19"/>
    </location>
</feature>